<keyword evidence="3" id="KW-0813">Transport</keyword>
<keyword evidence="4" id="KW-0539">Nucleus</keyword>
<dbReference type="Proteomes" id="UP001530315">
    <property type="component" value="Unassembled WGS sequence"/>
</dbReference>
<dbReference type="Pfam" id="PF03810">
    <property type="entry name" value="IBN_N"/>
    <property type="match status" value="1"/>
</dbReference>
<protein>
    <recommendedName>
        <fullName evidence="5">Importin N-terminal domain-containing protein</fullName>
    </recommendedName>
</protein>
<comment type="subcellular location">
    <subcellularLocation>
        <location evidence="1">Nucleus</location>
    </subcellularLocation>
</comment>
<dbReference type="InterPro" id="IPR016024">
    <property type="entry name" value="ARM-type_fold"/>
</dbReference>
<comment type="caution">
    <text evidence="6">The sequence shown here is derived from an EMBL/GenBank/DDBJ whole genome shotgun (WGS) entry which is preliminary data.</text>
</comment>
<dbReference type="Gene3D" id="1.25.10.10">
    <property type="entry name" value="Leucine-rich Repeat Variant"/>
    <property type="match status" value="2"/>
</dbReference>
<gene>
    <name evidence="6" type="ORF">ACHAW5_006230</name>
</gene>
<dbReference type="InterPro" id="IPR058669">
    <property type="entry name" value="TPR_IPO7/11-like"/>
</dbReference>
<evidence type="ECO:0000256" key="3">
    <source>
        <dbReference type="ARBA" id="ARBA00022448"/>
    </source>
</evidence>
<name>A0ABD3PBK5_9STRA</name>
<dbReference type="InterPro" id="IPR011989">
    <property type="entry name" value="ARM-like"/>
</dbReference>
<dbReference type="GO" id="GO:0005634">
    <property type="term" value="C:nucleus"/>
    <property type="evidence" value="ECO:0007669"/>
    <property type="project" value="UniProtKB-SubCell"/>
</dbReference>
<dbReference type="PANTHER" id="PTHR10997:SF7">
    <property type="entry name" value="IMPORTIN-11"/>
    <property type="match status" value="1"/>
</dbReference>
<accession>A0ABD3PBK5</accession>
<dbReference type="SMART" id="SM00913">
    <property type="entry name" value="IBN_N"/>
    <property type="match status" value="1"/>
</dbReference>
<feature type="domain" description="Importin N-terminal" evidence="5">
    <location>
        <begin position="30"/>
        <end position="121"/>
    </location>
</feature>
<keyword evidence="7" id="KW-1185">Reference proteome</keyword>
<dbReference type="PROSITE" id="PS50166">
    <property type="entry name" value="IMPORTIN_B_NT"/>
    <property type="match status" value="1"/>
</dbReference>
<dbReference type="EMBL" id="JALLAZ020000913">
    <property type="protein sequence ID" value="KAL3784908.1"/>
    <property type="molecule type" value="Genomic_DNA"/>
</dbReference>
<evidence type="ECO:0000313" key="7">
    <source>
        <dbReference type="Proteomes" id="UP001530315"/>
    </source>
</evidence>
<sequence length="1075" mass="119043">MIADEGVEGVESALRLIASSASSPSAIRQAQDALSRWEEVRSDHFVVELVRLVGTSSSTNDDDDASTVRLAAILVLKAAVLRRWKDRGRGGGTTRATPTPTLLSEDVRAYVRRSLLNLILVGKIEFEGGGGDHHRDDDPTTAATNRHAVVVVVDPNVMMDRQLELLRDRSLQTNASSVLSRIARMDLPLKFHDLIPTLVEGVKFSHGEVCRIITQQQQQQQQQQQRNLMILRSILYNAMNCMENILSELSTQRLLVDKKFRFSIASQYLGSIVEAGWMPSLLWLESSFEDGGADAPMMEMTVQYATFASRAVSHMMMSSFAKLSVVETSSSLVDYVLSNVHSFLSGWLPRVLNGDGNVTNHTALIGKGLKELLLVHCDLIVNLQRSHPIEFVRYVDPFLALFHSFLMVALGMETAAGVNTNTNVSIPCSDRYVITFMTFLANVVGTSEFYDLRTLVGSSYTDQIVIPFLKGLFQHTTSQRMAVEIEGGIVTGIDAETIRSALPLGPPLTKYGNKSIDHSMDLVLQWDSIFTAVGLAGGMLENYGVLEDYWFESHLVPHLAMLLQSDSPRLRNQLPILLRRMIWLISCNAQRVSFTPQFAGLLTAALSSENDVCVRLTTVLAIETLLPHCENSLSIMPPISSIVEATAPALYRLTNECIDVESRSACLELLSNLIAYVGVTGGTISNEILNTIIAPLPSVWDNAVNQNLLLKRNVLTMLSCIATFVGPDQAAVLHPLALPVIDDCFAREENRFLVGEALKAWWVFIRLSKTYDETLAKLFIRAVELSKDLENLMILMRIIEHYIILGGIGFLNEHTATIERVLGNVVGEVRPRGTSYIFLVIEALLTTGGPIHGGRLLQRCGVMTTLINACASAYFEDETCEPDRVIVLYLTALARISVSAPLILKSLIPVRHHPSGEIFGEEEFVRLLLMKFQVAGNGAHGLLFQKLWLLLLLSFYPPCELGSYCNIVLGKSNEIFNKFIYLLINISPEGTNLLSFAVGHDDEEETVDIGMEMYEALLQEQRAKDDLLAISMHQAISAKMNALPNELGDRYKEFLCTIEGDTLRQLELLLAGNMA</sequence>
<proteinExistence type="inferred from homology"/>
<evidence type="ECO:0000256" key="2">
    <source>
        <dbReference type="ARBA" id="ARBA00007991"/>
    </source>
</evidence>
<reference evidence="6 7" key="1">
    <citation type="submission" date="2024-10" db="EMBL/GenBank/DDBJ databases">
        <title>Updated reference genomes for cyclostephanoid diatoms.</title>
        <authorList>
            <person name="Roberts W.R."/>
            <person name="Alverson A.J."/>
        </authorList>
    </citation>
    <scope>NUCLEOTIDE SEQUENCE [LARGE SCALE GENOMIC DNA]</scope>
    <source>
        <strain evidence="6 7">AJA276-08</strain>
    </source>
</reference>
<evidence type="ECO:0000259" key="5">
    <source>
        <dbReference type="PROSITE" id="PS50166"/>
    </source>
</evidence>
<evidence type="ECO:0000256" key="4">
    <source>
        <dbReference type="ARBA" id="ARBA00023242"/>
    </source>
</evidence>
<comment type="similarity">
    <text evidence="2">Belongs to the importin beta family.</text>
</comment>
<dbReference type="SUPFAM" id="SSF48371">
    <property type="entry name" value="ARM repeat"/>
    <property type="match status" value="1"/>
</dbReference>
<organism evidence="6 7">
    <name type="scientific">Stephanodiscus triporus</name>
    <dbReference type="NCBI Taxonomy" id="2934178"/>
    <lineage>
        <taxon>Eukaryota</taxon>
        <taxon>Sar</taxon>
        <taxon>Stramenopiles</taxon>
        <taxon>Ochrophyta</taxon>
        <taxon>Bacillariophyta</taxon>
        <taxon>Coscinodiscophyceae</taxon>
        <taxon>Thalassiosirophycidae</taxon>
        <taxon>Stephanodiscales</taxon>
        <taxon>Stephanodiscaceae</taxon>
        <taxon>Stephanodiscus</taxon>
    </lineage>
</organism>
<evidence type="ECO:0000256" key="1">
    <source>
        <dbReference type="ARBA" id="ARBA00004123"/>
    </source>
</evidence>
<dbReference type="PANTHER" id="PTHR10997">
    <property type="entry name" value="IMPORTIN-7, 8, 11"/>
    <property type="match status" value="1"/>
</dbReference>
<dbReference type="AlphaFoldDB" id="A0ABD3PBK5"/>
<dbReference type="Pfam" id="PF25758">
    <property type="entry name" value="TPR_IPO11"/>
    <property type="match status" value="1"/>
</dbReference>
<dbReference type="InterPro" id="IPR001494">
    <property type="entry name" value="Importin-beta_N"/>
</dbReference>
<evidence type="ECO:0000313" key="6">
    <source>
        <dbReference type="EMBL" id="KAL3784908.1"/>
    </source>
</evidence>